<dbReference type="Pfam" id="PF00512">
    <property type="entry name" value="HisKA"/>
    <property type="match status" value="1"/>
</dbReference>
<name>A0A178IDQ5_9BACT</name>
<dbReference type="InterPro" id="IPR005467">
    <property type="entry name" value="His_kinase_dom"/>
</dbReference>
<sequence>MQSHPPQPPAPHSQNNRDQDTAGIVPPLDPELNDDLRALRTLHRLATIARDETAPHRDTLNALLVEIISALDASAGAISLLNPDSGQLEIEAHVEHPGDAHDISLRLGQGLAGWVALHASARLIPDVADEPRHIRIRPASRCVMAAPMEDNGQVIGVIKIDHDKPAAFSERDLRLLVHYTREATVCVTRLWQLRQLREKSRQLETLITIGQTLVAKLEEQELFDTVTRDTREIIPGLPGCAFYLHDPGRRAVRLVSFNPPTLDAPARDADLPLNSCLVASAIHTRRQVEFTDIRGPDFLDLLDLPRNPAPRSLLAEPLVFENEILGVLAVFTDHVHRFNNDEKRLLTAIASLAAVALQNARLYSRVFQSEDLLRKNEQLTTLGLLAAEIAHEIRNPLTVLKLLHGALGLDFPDDDPRRTDLRVIGEKLDQLEAIVTRVLHFAKAPASLHSRWPLADIIDDTIVLIRLKLAQAKIQLRYEPPPRSLIVNVHKGQIQQVLLNVLLNAMQAMPDGGRITLAHHLSGEAAGAAHPRMAHIDITDTGGGIPENVRDHLFTSFLSGRPDGTGLGLSIARRILASHHGDITLESSSAAGTTLRITLPVA</sequence>
<dbReference type="GO" id="GO:0005524">
    <property type="term" value="F:ATP binding"/>
    <property type="evidence" value="ECO:0007669"/>
    <property type="project" value="UniProtKB-KW"/>
</dbReference>
<dbReference type="InterPro" id="IPR029016">
    <property type="entry name" value="GAF-like_dom_sf"/>
</dbReference>
<dbReference type="RefSeq" id="WP_068772973.1">
    <property type="nucleotide sequence ID" value="NZ_CP109796.1"/>
</dbReference>
<evidence type="ECO:0000256" key="1">
    <source>
        <dbReference type="ARBA" id="ARBA00000085"/>
    </source>
</evidence>
<dbReference type="InterPro" id="IPR004358">
    <property type="entry name" value="Sig_transdc_His_kin-like_C"/>
</dbReference>
<feature type="domain" description="Histidine kinase" evidence="10">
    <location>
        <begin position="388"/>
        <end position="602"/>
    </location>
</feature>
<gene>
    <name evidence="11" type="ORF">AW736_24860</name>
</gene>
<evidence type="ECO:0000256" key="8">
    <source>
        <dbReference type="ARBA" id="ARBA00023012"/>
    </source>
</evidence>
<accession>A0A178IDQ5</accession>
<dbReference type="EMBL" id="LRRQ01000179">
    <property type="protein sequence ID" value="OAM87199.1"/>
    <property type="molecule type" value="Genomic_DNA"/>
</dbReference>
<proteinExistence type="predicted"/>
<dbReference type="SUPFAM" id="SSF55874">
    <property type="entry name" value="ATPase domain of HSP90 chaperone/DNA topoisomerase II/histidine kinase"/>
    <property type="match status" value="1"/>
</dbReference>
<dbReference type="GO" id="GO:0000155">
    <property type="term" value="F:phosphorelay sensor kinase activity"/>
    <property type="evidence" value="ECO:0007669"/>
    <property type="project" value="InterPro"/>
</dbReference>
<keyword evidence="3" id="KW-0597">Phosphoprotein</keyword>
<dbReference type="PANTHER" id="PTHR43065:SF10">
    <property type="entry name" value="PEROXIDE STRESS-ACTIVATED HISTIDINE KINASE MAK3"/>
    <property type="match status" value="1"/>
</dbReference>
<comment type="catalytic activity">
    <reaction evidence="1">
        <text>ATP + protein L-histidine = ADP + protein N-phospho-L-histidine.</text>
        <dbReference type="EC" id="2.7.13.3"/>
    </reaction>
</comment>
<dbReference type="SMART" id="SM00388">
    <property type="entry name" value="HisKA"/>
    <property type="match status" value="1"/>
</dbReference>
<dbReference type="PROSITE" id="PS50109">
    <property type="entry name" value="HIS_KIN"/>
    <property type="match status" value="1"/>
</dbReference>
<dbReference type="Gene3D" id="1.10.287.130">
    <property type="match status" value="1"/>
</dbReference>
<dbReference type="EC" id="2.7.13.3" evidence="2"/>
<dbReference type="AlphaFoldDB" id="A0A178IDQ5"/>
<evidence type="ECO:0000256" key="5">
    <source>
        <dbReference type="ARBA" id="ARBA00022741"/>
    </source>
</evidence>
<dbReference type="PANTHER" id="PTHR43065">
    <property type="entry name" value="SENSOR HISTIDINE KINASE"/>
    <property type="match status" value="1"/>
</dbReference>
<keyword evidence="12" id="KW-1185">Reference proteome</keyword>
<evidence type="ECO:0000259" key="10">
    <source>
        <dbReference type="PROSITE" id="PS50109"/>
    </source>
</evidence>
<dbReference type="Pfam" id="PF13185">
    <property type="entry name" value="GAF_2"/>
    <property type="match status" value="2"/>
</dbReference>
<evidence type="ECO:0000256" key="2">
    <source>
        <dbReference type="ARBA" id="ARBA00012438"/>
    </source>
</evidence>
<keyword evidence="4" id="KW-0808">Transferase</keyword>
<keyword evidence="6 11" id="KW-0418">Kinase</keyword>
<evidence type="ECO:0000256" key="6">
    <source>
        <dbReference type="ARBA" id="ARBA00022777"/>
    </source>
</evidence>
<dbReference type="InterPro" id="IPR003018">
    <property type="entry name" value="GAF"/>
</dbReference>
<dbReference type="SMART" id="SM00387">
    <property type="entry name" value="HATPase_c"/>
    <property type="match status" value="1"/>
</dbReference>
<reference evidence="11 12" key="1">
    <citation type="submission" date="2016-01" db="EMBL/GenBank/DDBJ databases">
        <title>High potential of lignocellulose degradation of a new Verrucomicrobia species.</title>
        <authorList>
            <person name="Wang Y."/>
            <person name="Shi Y."/>
            <person name="Qiu Z."/>
            <person name="Liu S."/>
            <person name="Yang H."/>
        </authorList>
    </citation>
    <scope>NUCLEOTIDE SEQUENCE [LARGE SCALE GENOMIC DNA]</scope>
    <source>
        <strain evidence="11 12">TSB47</strain>
    </source>
</reference>
<dbReference type="Proteomes" id="UP000078486">
    <property type="component" value="Unassembled WGS sequence"/>
</dbReference>
<dbReference type="SMART" id="SM00065">
    <property type="entry name" value="GAF"/>
    <property type="match status" value="2"/>
</dbReference>
<evidence type="ECO:0000256" key="4">
    <source>
        <dbReference type="ARBA" id="ARBA00022679"/>
    </source>
</evidence>
<dbReference type="Gene3D" id="3.30.450.40">
    <property type="match status" value="2"/>
</dbReference>
<evidence type="ECO:0000256" key="3">
    <source>
        <dbReference type="ARBA" id="ARBA00022553"/>
    </source>
</evidence>
<evidence type="ECO:0000256" key="7">
    <source>
        <dbReference type="ARBA" id="ARBA00022840"/>
    </source>
</evidence>
<dbReference type="Pfam" id="PF02518">
    <property type="entry name" value="HATPase_c"/>
    <property type="match status" value="1"/>
</dbReference>
<comment type="caution">
    <text evidence="11">The sequence shown here is derived from an EMBL/GenBank/DDBJ whole genome shotgun (WGS) entry which is preliminary data.</text>
</comment>
<keyword evidence="7" id="KW-0067">ATP-binding</keyword>
<dbReference type="SUPFAM" id="SSF47384">
    <property type="entry name" value="Homodimeric domain of signal transducing histidine kinase"/>
    <property type="match status" value="1"/>
</dbReference>
<keyword evidence="8" id="KW-0902">Two-component regulatory system</keyword>
<evidence type="ECO:0000313" key="11">
    <source>
        <dbReference type="EMBL" id="OAM87199.1"/>
    </source>
</evidence>
<dbReference type="InterPro" id="IPR003661">
    <property type="entry name" value="HisK_dim/P_dom"/>
</dbReference>
<dbReference type="STRING" id="1184151.AW736_24860"/>
<dbReference type="InterPro" id="IPR036097">
    <property type="entry name" value="HisK_dim/P_sf"/>
</dbReference>
<dbReference type="SUPFAM" id="SSF55781">
    <property type="entry name" value="GAF domain-like"/>
    <property type="match status" value="2"/>
</dbReference>
<protein>
    <recommendedName>
        <fullName evidence="2">histidine kinase</fullName>
        <ecNumber evidence="2">2.7.13.3</ecNumber>
    </recommendedName>
</protein>
<feature type="compositionally biased region" description="Pro residues" evidence="9">
    <location>
        <begin position="1"/>
        <end position="11"/>
    </location>
</feature>
<organism evidence="11 12">
    <name type="scientific">Termitidicoccus mucosus</name>
    <dbReference type="NCBI Taxonomy" id="1184151"/>
    <lineage>
        <taxon>Bacteria</taxon>
        <taxon>Pseudomonadati</taxon>
        <taxon>Verrucomicrobiota</taxon>
        <taxon>Opitutia</taxon>
        <taxon>Opitutales</taxon>
        <taxon>Opitutaceae</taxon>
        <taxon>Termitidicoccus</taxon>
    </lineage>
</organism>
<dbReference type="Gene3D" id="3.30.565.10">
    <property type="entry name" value="Histidine kinase-like ATPase, C-terminal domain"/>
    <property type="match status" value="1"/>
</dbReference>
<dbReference type="PRINTS" id="PR00344">
    <property type="entry name" value="BCTRLSENSOR"/>
</dbReference>
<keyword evidence="5" id="KW-0547">Nucleotide-binding</keyword>
<dbReference type="CDD" id="cd00082">
    <property type="entry name" value="HisKA"/>
    <property type="match status" value="1"/>
</dbReference>
<evidence type="ECO:0000313" key="12">
    <source>
        <dbReference type="Proteomes" id="UP000078486"/>
    </source>
</evidence>
<evidence type="ECO:0000256" key="9">
    <source>
        <dbReference type="SAM" id="MobiDB-lite"/>
    </source>
</evidence>
<dbReference type="InterPro" id="IPR036890">
    <property type="entry name" value="HATPase_C_sf"/>
</dbReference>
<feature type="region of interest" description="Disordered" evidence="9">
    <location>
        <begin position="1"/>
        <end position="30"/>
    </location>
</feature>
<dbReference type="InterPro" id="IPR003594">
    <property type="entry name" value="HATPase_dom"/>
</dbReference>